<feature type="compositionally biased region" description="Polar residues" evidence="12">
    <location>
        <begin position="65"/>
        <end position="77"/>
    </location>
</feature>
<dbReference type="EMBL" id="JANBPK010000919">
    <property type="protein sequence ID" value="KAJ2928761.1"/>
    <property type="molecule type" value="Genomic_DNA"/>
</dbReference>
<keyword evidence="11" id="KW-0539">Nucleus</keyword>
<dbReference type="GO" id="GO:0015031">
    <property type="term" value="P:protein transport"/>
    <property type="evidence" value="ECO:0007669"/>
    <property type="project" value="UniProtKB-UniRule"/>
</dbReference>
<evidence type="ECO:0000256" key="4">
    <source>
        <dbReference type="ARBA" id="ARBA00022670"/>
    </source>
</evidence>
<feature type="non-terminal residue" evidence="15">
    <location>
        <position position="1"/>
    </location>
</feature>
<feature type="compositionally biased region" description="Low complexity" evidence="12">
    <location>
        <begin position="1195"/>
        <end position="1208"/>
    </location>
</feature>
<evidence type="ECO:0000256" key="12">
    <source>
        <dbReference type="SAM" id="MobiDB-lite"/>
    </source>
</evidence>
<evidence type="ECO:0000259" key="13">
    <source>
        <dbReference type="Pfam" id="PF01694"/>
    </source>
</evidence>
<gene>
    <name evidence="15" type="ORF">H1R20_g8158</name>
</gene>
<comment type="catalytic activity">
    <reaction evidence="1 10">
        <text>Cleaves type-1 transmembrane domains using a catalytic dyad composed of serine and histidine that are contributed by different transmembrane domains.</text>
        <dbReference type="EC" id="3.4.21.105"/>
    </reaction>
</comment>
<dbReference type="InterPro" id="IPR035952">
    <property type="entry name" value="Rhomboid-like_sf"/>
</dbReference>
<feature type="transmembrane region" description="Helical" evidence="10">
    <location>
        <begin position="278"/>
        <end position="300"/>
    </location>
</feature>
<dbReference type="GO" id="GO:0071630">
    <property type="term" value="P:nuclear protein quality control by the ubiquitin-proteasome system"/>
    <property type="evidence" value="ECO:0007669"/>
    <property type="project" value="UniProtKB-UniRule"/>
</dbReference>
<dbReference type="PANTHER" id="PTHR22936">
    <property type="entry name" value="RHOMBOID-RELATED"/>
    <property type="match status" value="1"/>
</dbReference>
<dbReference type="EC" id="3.4.21.105" evidence="10"/>
<reference evidence="15" key="1">
    <citation type="submission" date="2022-06" db="EMBL/GenBank/DDBJ databases">
        <title>Genome Sequence of Candolleomyces eurysporus.</title>
        <authorList>
            <person name="Buettner E."/>
        </authorList>
    </citation>
    <scope>NUCLEOTIDE SEQUENCE</scope>
    <source>
        <strain evidence="15">VTCC 930004</strain>
    </source>
</reference>
<feature type="transmembrane region" description="Helical" evidence="10">
    <location>
        <begin position="312"/>
        <end position="331"/>
    </location>
</feature>
<proteinExistence type="inferred from homology"/>
<dbReference type="Gene3D" id="1.20.1540.10">
    <property type="entry name" value="Rhomboid-like"/>
    <property type="match status" value="1"/>
</dbReference>
<sequence>MSSQPPNYNPELYTPETLRYVQGDNKRPQSVLEYNPQHDVPEVGTSDTAVEVGARDEYLNRAPSPVSTIATKTQDGSSAAPLFPEPSNANNYPFSQKFTSQMAGEDSQDALVTKGVNPAKSSRYQDLEYADPHSQNAAGASKRSGPLGKFFNDGRYPLQQRIENKKRGIGIQSRPYVVWALTIAMIGVFIYELVLNGREQGSPISLKPFINPMLGPSGSALINLGSRFPPCMKNVAEVPISTPIACMNNTENPISQVCTVGDLCGFGGIPSGQEPNQWFRFILPIFLHAGIIHLLLNMFAQLSLSAQIEREMGSGGFLLVYAAAGIFGNVLGGNFSLVGVPSVGASGAIFGTLAVTWVDLVAHWKYHYRPVRKLVFMTIELIIGVAIGFIPYVDNFAHIGGFLMGLLVGTVFYPVISESKRHKTIMWIFRLAAIPLAIVLFVLLIRNFYTSDPYAACSGCRYLSCIPTAANNRCRGTAWNDNDGITALNLSGWLGAYIGIFSLVIAFLAGAARYIFGVVYSFLHTILVLTQGIDSTDPYYCNALVNRGSWLDPGRRNWQPDEEGAHCLHSREVVFLGDSVTRKLFFQFAHILDPTLPTAPSNDKKHQDHKLSSANGTRISFYWDPFLNGTYISTALKGGSRALLSSPLNPAITPYLTMSIGLILVYLADRSWLWLKEHKQFNSWTFSLLCLAALACGCINLRRGDSDLGFLNRDQTDEWKGWMQIAILIYHYFGASKVSGIYNPIRVLVASYLFMTGYGHTTFYLRKADFGFLRIAQVMIRLNLLTILLAYVMDTDYISYYFSPLVTMWFLIIYVTMGVGAKFNQRTPFLLAKIGVSAGVITWLVHEKWPVEMLFLFLECVFKIHWSAREWIFRVGLDLWIVYIGMLASIAVSKLREFRLTDDHRWALVQKTALGGSVLAMVWFFAFELLQESKFTYNVWHPYISFIPVLAFAFLRNASVILRSGSSAIFAFVGKCSLETFILQYHFWLAADTKGVLLVIPGTQLRPINFVVTSIMFIYLSDRMAWATGEITARICAKSAPPQPTLPLPNTAPTVGRPIFDSEEPEVLSLTFTMANVLHHHIDFQPRPVSHAPSPFGFGFGLGSTPSLNPVASSSWGAPSTPGHTNVAAFQQLASSINQSAIRSSKRRHDFDEEYENQSRDESMDRSPTPERPKRAVPKRARLVPTNSATDKENASSSESKSNASQSQDEVDVGVLLASLPSESLLPLLMNLLKTHPALKSDVLPLIPKPTLESALQAIDKASGKLRAAYPYSATPSNSLSFGFGSSLPTPTSHPTQGGMRDSYVISRIQPKLNEFVSCCISYLPYFTSNRPLDARLPPAGSQLSQAIQSMHNDKSHPGETFAFLSGVMNQIMSQPPLAISSMAQLLLPRLAGEWHSWVDNIDNIVNKQGGMFGIETVRGWERVLDELAGARTVEISTAMRPVRDKWVTKVGWLLGRPVPQAMDEH</sequence>
<evidence type="ECO:0000256" key="2">
    <source>
        <dbReference type="ARBA" id="ARBA00004141"/>
    </source>
</evidence>
<evidence type="ECO:0000313" key="15">
    <source>
        <dbReference type="EMBL" id="KAJ2928761.1"/>
    </source>
</evidence>
<dbReference type="Pfam" id="PF07779">
    <property type="entry name" value="Cas1_AcylT"/>
    <property type="match status" value="1"/>
</dbReference>
<dbReference type="OrthoDB" id="2146116at2759"/>
<feature type="transmembrane region" description="Helical" evidence="10">
    <location>
        <begin position="374"/>
        <end position="393"/>
    </location>
</feature>
<feature type="transmembrane region" description="Helical" evidence="10">
    <location>
        <begin position="913"/>
        <end position="931"/>
    </location>
</feature>
<keyword evidence="6 10" id="KW-0378">Hydrolase</keyword>
<feature type="domain" description="Cas1p 10 TM acyl transferase" evidence="14">
    <location>
        <begin position="648"/>
        <end position="1038"/>
    </location>
</feature>
<evidence type="ECO:0000256" key="7">
    <source>
        <dbReference type="ARBA" id="ARBA00022825"/>
    </source>
</evidence>
<dbReference type="Pfam" id="PF01694">
    <property type="entry name" value="Rhomboid"/>
    <property type="match status" value="1"/>
</dbReference>
<feature type="transmembrane region" description="Helical" evidence="10">
    <location>
        <begin position="967"/>
        <end position="989"/>
    </location>
</feature>
<keyword evidence="11" id="KW-0653">Protein transport</keyword>
<evidence type="ECO:0000256" key="9">
    <source>
        <dbReference type="ARBA" id="ARBA00023136"/>
    </source>
</evidence>
<evidence type="ECO:0000256" key="1">
    <source>
        <dbReference type="ARBA" id="ARBA00000156"/>
    </source>
</evidence>
<dbReference type="InterPro" id="IPR038422">
    <property type="entry name" value="Cut8/Sts1_sf"/>
</dbReference>
<keyword evidence="4 10" id="KW-0645">Protease</keyword>
<dbReference type="Gene3D" id="1.20.58.1590">
    <property type="entry name" value="Tethering factor for nuclear proteasome Cut8/Sts1"/>
    <property type="match status" value="1"/>
</dbReference>
<evidence type="ECO:0000256" key="6">
    <source>
        <dbReference type="ARBA" id="ARBA00022801"/>
    </source>
</evidence>
<comment type="function">
    <text evidence="11">Involved in ubiquitin-mediated protein degradation. Regulatory factor in the ubiquitin/proteasome pathway that controls the turnover of proteasome substrates. Targets proteasomes to the nucleus and facilitates the degradation of nuclear proteins.</text>
</comment>
<evidence type="ECO:0000256" key="8">
    <source>
        <dbReference type="ARBA" id="ARBA00022989"/>
    </source>
</evidence>
<feature type="transmembrane region" description="Helical" evidence="10">
    <location>
        <begin position="871"/>
        <end position="892"/>
    </location>
</feature>
<dbReference type="Pfam" id="PF08559">
    <property type="entry name" value="Cut8"/>
    <property type="match status" value="1"/>
</dbReference>
<dbReference type="InterPro" id="IPR012419">
    <property type="entry name" value="Cas1_AcylTrans_dom"/>
</dbReference>
<dbReference type="GO" id="GO:0016020">
    <property type="term" value="C:membrane"/>
    <property type="evidence" value="ECO:0007669"/>
    <property type="project" value="UniProtKB-SubCell"/>
</dbReference>
<name>A0A9W8MFJ9_9AGAR</name>
<protein>
    <recommendedName>
        <fullName evidence="10 11">Multifunctional fusion protein</fullName>
    </recommendedName>
    <domain>
        <recommendedName>
            <fullName evidence="10">Rhomboid-type serine protease</fullName>
            <ecNumber evidence="10">3.4.21.105</ecNumber>
        </recommendedName>
    </domain>
    <domain>
        <recommendedName>
            <fullName evidence="11">Tethering factor for nuclear proteasome STS1</fullName>
        </recommendedName>
    </domain>
</protein>
<feature type="domain" description="Peptidase S54 rhomboid" evidence="13">
    <location>
        <begin position="276"/>
        <end position="413"/>
    </location>
</feature>
<evidence type="ECO:0000256" key="3">
    <source>
        <dbReference type="ARBA" id="ARBA00009045"/>
    </source>
</evidence>
<keyword evidence="7 10" id="KW-0720">Serine protease</keyword>
<evidence type="ECO:0000256" key="5">
    <source>
        <dbReference type="ARBA" id="ARBA00022692"/>
    </source>
</evidence>
<dbReference type="PANTHER" id="PTHR22936:SF69">
    <property type="entry name" value="RHOMBOID-LIKE PROTEIN"/>
    <property type="match status" value="1"/>
</dbReference>
<evidence type="ECO:0000256" key="10">
    <source>
        <dbReference type="RuleBase" id="RU362115"/>
    </source>
</evidence>
<feature type="transmembrane region" description="Helical" evidence="10">
    <location>
        <begin position="829"/>
        <end position="846"/>
    </location>
</feature>
<comment type="caution">
    <text evidence="10">Lacks conserved residue(s) required for the propagation of feature annotation.</text>
</comment>
<feature type="region of interest" description="Disordered" evidence="12">
    <location>
        <begin position="1139"/>
        <end position="1209"/>
    </location>
</feature>
<accession>A0A9W8MFJ9</accession>
<dbReference type="InterPro" id="IPR013868">
    <property type="entry name" value="Cut8/Sts1_fam"/>
</dbReference>
<keyword evidence="5 10" id="KW-0812">Transmembrane</keyword>
<dbReference type="GO" id="GO:0005634">
    <property type="term" value="C:nucleus"/>
    <property type="evidence" value="ECO:0007669"/>
    <property type="project" value="UniProtKB-SubCell"/>
</dbReference>
<comment type="caution">
    <text evidence="15">The sequence shown here is derived from an EMBL/GenBank/DDBJ whole genome shotgun (WGS) entry which is preliminary data.</text>
</comment>
<keyword evidence="11" id="KW-0813">Transport</keyword>
<dbReference type="InterPro" id="IPR002610">
    <property type="entry name" value="Peptidase_S54_rhomboid-like"/>
</dbReference>
<feature type="transmembrane region" description="Helical" evidence="10">
    <location>
        <begin position="399"/>
        <end position="416"/>
    </location>
</feature>
<evidence type="ECO:0000313" key="16">
    <source>
        <dbReference type="Proteomes" id="UP001140091"/>
    </source>
</evidence>
<comment type="function">
    <text evidence="10">Serine protease involved in intramembrane proteolysis.</text>
</comment>
<feature type="transmembrane region" description="Helical" evidence="10">
    <location>
        <begin position="798"/>
        <end position="817"/>
    </location>
</feature>
<dbReference type="GO" id="GO:0004252">
    <property type="term" value="F:serine-type endopeptidase activity"/>
    <property type="evidence" value="ECO:0007669"/>
    <property type="project" value="InterPro"/>
</dbReference>
<keyword evidence="11" id="KW-0963">Cytoplasm</keyword>
<feature type="transmembrane region" description="Helical" evidence="10">
    <location>
        <begin position="176"/>
        <end position="194"/>
    </location>
</feature>
<comment type="subunit">
    <text evidence="11">Binds the proteasome.</text>
</comment>
<comment type="similarity">
    <text evidence="3 10">Belongs to the peptidase S54 family.</text>
</comment>
<feature type="transmembrane region" description="Helical" evidence="10">
    <location>
        <begin position="937"/>
        <end position="955"/>
    </location>
</feature>
<evidence type="ECO:0000259" key="14">
    <source>
        <dbReference type="Pfam" id="PF07779"/>
    </source>
</evidence>
<dbReference type="GO" id="GO:0005737">
    <property type="term" value="C:cytoplasm"/>
    <property type="evidence" value="ECO:0007669"/>
    <property type="project" value="UniProtKB-SubCell"/>
</dbReference>
<feature type="transmembrane region" description="Helical" evidence="10">
    <location>
        <begin position="651"/>
        <end position="669"/>
    </location>
</feature>
<feature type="transmembrane region" description="Helical" evidence="10">
    <location>
        <begin position="343"/>
        <end position="362"/>
    </location>
</feature>
<feature type="transmembrane region" description="Helical" evidence="10">
    <location>
        <begin position="494"/>
        <end position="516"/>
    </location>
</feature>
<evidence type="ECO:0000256" key="11">
    <source>
        <dbReference type="RuleBase" id="RU368013"/>
    </source>
</evidence>
<organism evidence="15 16">
    <name type="scientific">Candolleomyces eurysporus</name>
    <dbReference type="NCBI Taxonomy" id="2828524"/>
    <lineage>
        <taxon>Eukaryota</taxon>
        <taxon>Fungi</taxon>
        <taxon>Dikarya</taxon>
        <taxon>Basidiomycota</taxon>
        <taxon>Agaricomycotina</taxon>
        <taxon>Agaricomycetes</taxon>
        <taxon>Agaricomycetidae</taxon>
        <taxon>Agaricales</taxon>
        <taxon>Agaricineae</taxon>
        <taxon>Psathyrellaceae</taxon>
        <taxon>Candolleomyces</taxon>
    </lineage>
</organism>
<dbReference type="InterPro" id="IPR022764">
    <property type="entry name" value="Peptidase_S54_rhomboid_dom"/>
</dbReference>
<comment type="similarity">
    <text evidence="11">Belongs to the cut8/STS1 family.</text>
</comment>
<keyword evidence="16" id="KW-1185">Reference proteome</keyword>
<keyword evidence="8 10" id="KW-1133">Transmembrane helix</keyword>
<keyword evidence="9 10" id="KW-0472">Membrane</keyword>
<feature type="region of interest" description="Disordered" evidence="12">
    <location>
        <begin position="25"/>
        <end position="44"/>
    </location>
</feature>
<comment type="subcellular location">
    <subcellularLocation>
        <location evidence="11">Cytoplasm</location>
    </subcellularLocation>
    <subcellularLocation>
        <location evidence="11">Nucleus</location>
    </subcellularLocation>
    <subcellularLocation>
        <location evidence="2 10">Membrane</location>
        <topology evidence="2 10">Multi-pass membrane protein</topology>
    </subcellularLocation>
</comment>
<feature type="region of interest" description="Disordered" evidence="12">
    <location>
        <begin position="56"/>
        <end position="90"/>
    </location>
</feature>
<feature type="transmembrane region" description="Helical" evidence="10">
    <location>
        <begin position="772"/>
        <end position="792"/>
    </location>
</feature>
<dbReference type="SUPFAM" id="SSF144091">
    <property type="entry name" value="Rhomboid-like"/>
    <property type="match status" value="1"/>
</dbReference>
<feature type="compositionally biased region" description="Basic and acidic residues" evidence="12">
    <location>
        <begin position="1157"/>
        <end position="1174"/>
    </location>
</feature>
<feature type="transmembrane region" description="Helical" evidence="10">
    <location>
        <begin position="722"/>
        <end position="742"/>
    </location>
</feature>
<feature type="transmembrane region" description="Helical" evidence="10">
    <location>
        <begin position="681"/>
        <end position="701"/>
    </location>
</feature>
<feature type="transmembrane region" description="Helical" evidence="10">
    <location>
        <begin position="428"/>
        <end position="449"/>
    </location>
</feature>
<dbReference type="Proteomes" id="UP001140091">
    <property type="component" value="Unassembled WGS sequence"/>
</dbReference>
<dbReference type="GO" id="GO:0031144">
    <property type="term" value="P:proteasome localization"/>
    <property type="evidence" value="ECO:0007669"/>
    <property type="project" value="UniProtKB-UniRule"/>
</dbReference>